<dbReference type="Gene3D" id="1.10.150.50">
    <property type="entry name" value="Transcription Factor, Ets-1"/>
    <property type="match status" value="1"/>
</dbReference>
<evidence type="ECO:0000259" key="1">
    <source>
        <dbReference type="PROSITE" id="PS50105"/>
    </source>
</evidence>
<gene>
    <name evidence="2" type="ORF">LY90DRAFT_5992</name>
</gene>
<comment type="caution">
    <text evidence="2">The sequence shown here is derived from an EMBL/GenBank/DDBJ whole genome shotgun (WGS) entry which is preliminary data.</text>
</comment>
<reference evidence="2 3" key="1">
    <citation type="submission" date="2016-08" db="EMBL/GenBank/DDBJ databases">
        <title>A Parts List for Fungal Cellulosomes Revealed by Comparative Genomics.</title>
        <authorList>
            <consortium name="DOE Joint Genome Institute"/>
            <person name="Haitjema C.H."/>
            <person name="Gilmore S.P."/>
            <person name="Henske J.K."/>
            <person name="Solomon K.V."/>
            <person name="De Groot R."/>
            <person name="Kuo A."/>
            <person name="Mondo S.J."/>
            <person name="Salamov A.A."/>
            <person name="Labutti K."/>
            <person name="Zhao Z."/>
            <person name="Chiniquy J."/>
            <person name="Barry K."/>
            <person name="Brewer H.M."/>
            <person name="Purvine S.O."/>
            <person name="Wright A.T."/>
            <person name="Boxma B."/>
            <person name="Van Alen T."/>
            <person name="Hackstein J.H."/>
            <person name="Baker S.E."/>
            <person name="Grigoriev I.V."/>
            <person name="O'Malley M.A."/>
        </authorList>
    </citation>
    <scope>NUCLEOTIDE SEQUENCE [LARGE SCALE GENOMIC DNA]</scope>
    <source>
        <strain evidence="2 3">G1</strain>
    </source>
</reference>
<dbReference type="STRING" id="1754190.A0A1Y2CP68"/>
<proteinExistence type="predicted"/>
<name>A0A1Y2CP68_9FUNG</name>
<dbReference type="SUPFAM" id="SSF47769">
    <property type="entry name" value="SAM/Pointed domain"/>
    <property type="match status" value="1"/>
</dbReference>
<dbReference type="Pfam" id="PF07647">
    <property type="entry name" value="SAM_2"/>
    <property type="match status" value="1"/>
</dbReference>
<sequence length="164" mass="18901">MATHIRKDSINQVSQIPVHRWNVEQVTIWLTENRLTQFIELFEDNRVDGKSLLLLSHSILKDQFLVSSYDDRAKILSALNRLSKGIFSIDEQAEKYILYKEKHSNSQHTLGRRHSTENNKITNLSLNRNYSDNSLIPMQKSAVTPSSQNVDDSIIGMYTTNIIL</sequence>
<protein>
    <recommendedName>
        <fullName evidence="1">SAM domain-containing protein</fullName>
    </recommendedName>
</protein>
<dbReference type="SMART" id="SM00454">
    <property type="entry name" value="SAM"/>
    <property type="match status" value="1"/>
</dbReference>
<organism evidence="2 3">
    <name type="scientific">Neocallimastix californiae</name>
    <dbReference type="NCBI Taxonomy" id="1754190"/>
    <lineage>
        <taxon>Eukaryota</taxon>
        <taxon>Fungi</taxon>
        <taxon>Fungi incertae sedis</taxon>
        <taxon>Chytridiomycota</taxon>
        <taxon>Chytridiomycota incertae sedis</taxon>
        <taxon>Neocallimastigomycetes</taxon>
        <taxon>Neocallimastigales</taxon>
        <taxon>Neocallimastigaceae</taxon>
        <taxon>Neocallimastix</taxon>
    </lineage>
</organism>
<dbReference type="InterPro" id="IPR001660">
    <property type="entry name" value="SAM"/>
</dbReference>
<evidence type="ECO:0000313" key="3">
    <source>
        <dbReference type="Proteomes" id="UP000193920"/>
    </source>
</evidence>
<dbReference type="EMBL" id="MCOG01000101">
    <property type="protein sequence ID" value="ORY48757.1"/>
    <property type="molecule type" value="Genomic_DNA"/>
</dbReference>
<dbReference type="InterPro" id="IPR013761">
    <property type="entry name" value="SAM/pointed_sf"/>
</dbReference>
<evidence type="ECO:0000313" key="2">
    <source>
        <dbReference type="EMBL" id="ORY48757.1"/>
    </source>
</evidence>
<dbReference type="PROSITE" id="PS50105">
    <property type="entry name" value="SAM_DOMAIN"/>
    <property type="match status" value="1"/>
</dbReference>
<keyword evidence="3" id="KW-1185">Reference proteome</keyword>
<dbReference type="AlphaFoldDB" id="A0A1Y2CP68"/>
<accession>A0A1Y2CP68</accession>
<dbReference type="Proteomes" id="UP000193920">
    <property type="component" value="Unassembled WGS sequence"/>
</dbReference>
<dbReference type="OrthoDB" id="2150571at2759"/>
<feature type="domain" description="SAM" evidence="1">
    <location>
        <begin position="21"/>
        <end position="85"/>
    </location>
</feature>